<dbReference type="GO" id="GO:0070182">
    <property type="term" value="F:DNA polymerase binding"/>
    <property type="evidence" value="ECO:0007669"/>
    <property type="project" value="TreeGrafter"/>
</dbReference>
<dbReference type="Proteomes" id="UP001341281">
    <property type="component" value="Chromosome 03"/>
</dbReference>
<evidence type="ECO:0000256" key="5">
    <source>
        <dbReference type="ARBA" id="ARBA00093456"/>
    </source>
</evidence>
<feature type="region of interest" description="Disordered" evidence="6">
    <location>
        <begin position="41"/>
        <end position="81"/>
    </location>
</feature>
<dbReference type="EMBL" id="CP144747">
    <property type="protein sequence ID" value="WVZ61921.1"/>
    <property type="molecule type" value="Genomic_DNA"/>
</dbReference>
<keyword evidence="3" id="KW-0832">Ubl conjugation</keyword>
<organism evidence="7 8">
    <name type="scientific">Paspalum notatum var. saurae</name>
    <dbReference type="NCBI Taxonomy" id="547442"/>
    <lineage>
        <taxon>Eukaryota</taxon>
        <taxon>Viridiplantae</taxon>
        <taxon>Streptophyta</taxon>
        <taxon>Embryophyta</taxon>
        <taxon>Tracheophyta</taxon>
        <taxon>Spermatophyta</taxon>
        <taxon>Magnoliopsida</taxon>
        <taxon>Liliopsida</taxon>
        <taxon>Poales</taxon>
        <taxon>Poaceae</taxon>
        <taxon>PACMAD clade</taxon>
        <taxon>Panicoideae</taxon>
        <taxon>Andropogonodae</taxon>
        <taxon>Paspaleae</taxon>
        <taxon>Paspalinae</taxon>
        <taxon>Paspalum</taxon>
    </lineage>
</organism>
<name>A0AAQ3SWF7_PASNO</name>
<evidence type="ECO:0000256" key="4">
    <source>
        <dbReference type="ARBA" id="ARBA00023242"/>
    </source>
</evidence>
<dbReference type="PANTHER" id="PTHR32086:SF0">
    <property type="entry name" value="FANCONI ANEMIA GROUP D2 PROTEIN"/>
    <property type="match status" value="1"/>
</dbReference>
<feature type="compositionally biased region" description="Acidic residues" evidence="6">
    <location>
        <begin position="44"/>
        <end position="56"/>
    </location>
</feature>
<evidence type="ECO:0000313" key="7">
    <source>
        <dbReference type="EMBL" id="WVZ61921.1"/>
    </source>
</evidence>
<accession>A0AAQ3SWF7</accession>
<dbReference type="GO" id="GO:0000793">
    <property type="term" value="C:condensed chromosome"/>
    <property type="evidence" value="ECO:0007669"/>
    <property type="project" value="TreeGrafter"/>
</dbReference>
<evidence type="ECO:0000256" key="6">
    <source>
        <dbReference type="SAM" id="MobiDB-lite"/>
    </source>
</evidence>
<protein>
    <submittedName>
        <fullName evidence="7">Uncharacterized protein</fullName>
    </submittedName>
</protein>
<dbReference type="GO" id="GO:0031573">
    <property type="term" value="P:mitotic intra-S DNA damage checkpoint signaling"/>
    <property type="evidence" value="ECO:0007669"/>
    <property type="project" value="TreeGrafter"/>
</dbReference>
<keyword evidence="2" id="KW-1017">Isopeptide bond</keyword>
<keyword evidence="4" id="KW-0539">Nucleus</keyword>
<dbReference type="GO" id="GO:1990918">
    <property type="term" value="P:double-strand break repair involved in meiotic recombination"/>
    <property type="evidence" value="ECO:0007669"/>
    <property type="project" value="TreeGrafter"/>
</dbReference>
<dbReference type="InterPro" id="IPR029448">
    <property type="entry name" value="FANCD2"/>
</dbReference>
<dbReference type="GO" id="GO:0005634">
    <property type="term" value="C:nucleus"/>
    <property type="evidence" value="ECO:0007669"/>
    <property type="project" value="UniProtKB-SubCell"/>
</dbReference>
<evidence type="ECO:0000256" key="2">
    <source>
        <dbReference type="ARBA" id="ARBA00022499"/>
    </source>
</evidence>
<comment type="similarity">
    <text evidence="5">Belongs to the Fanconi anemia protein FANCD2 family.</text>
</comment>
<evidence type="ECO:0000256" key="3">
    <source>
        <dbReference type="ARBA" id="ARBA00022843"/>
    </source>
</evidence>
<proteinExistence type="inferred from homology"/>
<evidence type="ECO:0000256" key="1">
    <source>
        <dbReference type="ARBA" id="ARBA00004123"/>
    </source>
</evidence>
<keyword evidence="8" id="KW-1185">Reference proteome</keyword>
<reference evidence="7 8" key="1">
    <citation type="submission" date="2024-02" db="EMBL/GenBank/DDBJ databases">
        <title>High-quality chromosome-scale genome assembly of Pensacola bahiagrass (Paspalum notatum Flugge var. saurae).</title>
        <authorList>
            <person name="Vega J.M."/>
            <person name="Podio M."/>
            <person name="Orjuela J."/>
            <person name="Siena L.A."/>
            <person name="Pessino S.C."/>
            <person name="Combes M.C."/>
            <person name="Mariac C."/>
            <person name="Albertini E."/>
            <person name="Pupilli F."/>
            <person name="Ortiz J.P.A."/>
            <person name="Leblanc O."/>
        </authorList>
    </citation>
    <scope>NUCLEOTIDE SEQUENCE [LARGE SCALE GENOMIC DNA]</scope>
    <source>
        <strain evidence="7">R1</strain>
        <tissue evidence="7">Leaf</tissue>
    </source>
</reference>
<dbReference type="GO" id="GO:0036297">
    <property type="term" value="P:interstrand cross-link repair"/>
    <property type="evidence" value="ECO:0007669"/>
    <property type="project" value="TreeGrafter"/>
</dbReference>
<dbReference type="PANTHER" id="PTHR32086">
    <property type="entry name" value="FANCONI ANEMIA GROUP D2 PROTEIN"/>
    <property type="match status" value="1"/>
</dbReference>
<gene>
    <name evidence="7" type="ORF">U9M48_011728</name>
</gene>
<comment type="subcellular location">
    <subcellularLocation>
        <location evidence="1">Nucleus</location>
    </subcellularLocation>
</comment>
<sequence length="81" mass="9149">MERLLFQVKALLHNCSTENKFRMGNLKHKDLHGHVVSSQVYGSVDEEDETETDSDTPPDVNDNAMDEDAVVEESNVTPMEE</sequence>
<dbReference type="GO" id="GO:0007129">
    <property type="term" value="P:homologous chromosome pairing at meiosis"/>
    <property type="evidence" value="ECO:0007669"/>
    <property type="project" value="TreeGrafter"/>
</dbReference>
<evidence type="ECO:0000313" key="8">
    <source>
        <dbReference type="Proteomes" id="UP001341281"/>
    </source>
</evidence>
<dbReference type="AlphaFoldDB" id="A0AAQ3SWF7"/>